<evidence type="ECO:0000313" key="14">
    <source>
        <dbReference type="EMBL" id="SUZ95928.1"/>
    </source>
</evidence>
<feature type="transmembrane region" description="Helical" evidence="12">
    <location>
        <begin position="471"/>
        <end position="497"/>
    </location>
</feature>
<feature type="transmembrane region" description="Helical" evidence="12">
    <location>
        <begin position="326"/>
        <end position="347"/>
    </location>
</feature>
<feature type="transmembrane region" description="Helical" evidence="12">
    <location>
        <begin position="433"/>
        <end position="459"/>
    </location>
</feature>
<dbReference type="InterPro" id="IPR030389">
    <property type="entry name" value="G_FEOB_dom"/>
</dbReference>
<keyword evidence="7 12" id="KW-1133">Transmembrane helix</keyword>
<keyword evidence="4" id="KW-0410">Iron transport</keyword>
<feature type="transmembrane region" description="Helical" evidence="12">
    <location>
        <begin position="530"/>
        <end position="550"/>
    </location>
</feature>
<evidence type="ECO:0000256" key="3">
    <source>
        <dbReference type="ARBA" id="ARBA00022475"/>
    </source>
</evidence>
<dbReference type="SUPFAM" id="SSF52540">
    <property type="entry name" value="P-loop containing nucleoside triphosphate hydrolases"/>
    <property type="match status" value="1"/>
</dbReference>
<dbReference type="PROSITE" id="PS51711">
    <property type="entry name" value="G_FEOB"/>
    <property type="match status" value="1"/>
</dbReference>
<protein>
    <recommendedName>
        <fullName evidence="13">FeoB-type G domain-containing protein</fullName>
    </recommendedName>
</protein>
<keyword evidence="8" id="KW-0408">Iron</keyword>
<evidence type="ECO:0000256" key="1">
    <source>
        <dbReference type="ARBA" id="ARBA00004651"/>
    </source>
</evidence>
<keyword evidence="9" id="KW-0406">Ion transport</keyword>
<dbReference type="Pfam" id="PF07670">
    <property type="entry name" value="Gate"/>
    <property type="match status" value="2"/>
</dbReference>
<dbReference type="InterPro" id="IPR003373">
    <property type="entry name" value="Fe2_transport_prot-B"/>
</dbReference>
<dbReference type="GO" id="GO:0015093">
    <property type="term" value="F:ferrous iron transmembrane transporter activity"/>
    <property type="evidence" value="ECO:0007669"/>
    <property type="project" value="InterPro"/>
</dbReference>
<sequence length="704" mass="78350">MGNPNSGKTALFNLLTGLNQKVSNYPGITVERKIGRAVLNDQYQVEVLDLPGTYSLAPESFDERIVSEEILSWLHGPSPPRVIVSVVDASNLERNLYLTSQLLDLNIPVVVALTMMDLVKQNDHTIPPEKLCEELGAAEVLHVSARKNWGVKELKEAIARVINEPVNGKPDLPFTLSGPVRSSLVHLTEFFKKEFGYGSRLAWAQALRIITRDSVMDGFLQAQLDGQKLGDEQIRDLQKLRDASNSELKSQGHHPKTLEAHLRYRWLDGVLNRAGKPKKQTVDRSTTSEKADQILTHPFLGPVIFIGLLTIMFQSIFTWATVPMDWITQGVAILGEWVLVSLPAGMLRDLTVEGIIGGVGAILIFLPQIMILVFFITLLEDSGYMARVAFMLDRLMTKMGLHGRSVFPMMTGYACAIPGIMAARTIDSWKERLVTILVLPLMSCSARLPVYALMIGAFIPHKKVLGLFNAQGLALVIMYLMGTVTALILAKIFSYFIHQKGQSSFIMEMPPYRLPLTRSVIRQVILRSKLFVINAGKIIMAISIVLWFLASYPKLEKTNENINPIHHSYAGKIGHAIEPFIKPLGFDWKIGIGLITSFAAREVMVTTLATIYNVEAGGKDVVLLTEALQEDKDPQTGELLYSPLVALSLMVFFVYAAQCMATFAIVRNETNSWKWPFFMIFYMTALAYLASLCVYQGGQLLGFS</sequence>
<dbReference type="CDD" id="cd01879">
    <property type="entry name" value="FeoB"/>
    <property type="match status" value="1"/>
</dbReference>
<reference evidence="14" key="1">
    <citation type="submission" date="2018-05" db="EMBL/GenBank/DDBJ databases">
        <authorList>
            <person name="Lanie J.A."/>
            <person name="Ng W.-L."/>
            <person name="Kazmierczak K.M."/>
            <person name="Andrzejewski T.M."/>
            <person name="Davidsen T.M."/>
            <person name="Wayne K.J."/>
            <person name="Tettelin H."/>
            <person name="Glass J.I."/>
            <person name="Rusch D."/>
            <person name="Podicherti R."/>
            <person name="Tsui H.-C.T."/>
            <person name="Winkler M.E."/>
        </authorList>
    </citation>
    <scope>NUCLEOTIDE SEQUENCE</scope>
</reference>
<gene>
    <name evidence="14" type="ORF">METZ01_LOCUS48782</name>
</gene>
<keyword evidence="6" id="KW-0547">Nucleotide-binding</keyword>
<evidence type="ECO:0000259" key="13">
    <source>
        <dbReference type="PROSITE" id="PS51711"/>
    </source>
</evidence>
<feature type="transmembrane region" description="Helical" evidence="12">
    <location>
        <begin position="644"/>
        <end position="666"/>
    </location>
</feature>
<name>A0A381RY20_9ZZZZ</name>
<dbReference type="InterPro" id="IPR011642">
    <property type="entry name" value="Gate_dom"/>
</dbReference>
<accession>A0A381RY20</accession>
<evidence type="ECO:0000256" key="12">
    <source>
        <dbReference type="SAM" id="Phobius"/>
    </source>
</evidence>
<feature type="transmembrane region" description="Helical" evidence="12">
    <location>
        <begin position="399"/>
        <end position="421"/>
    </location>
</feature>
<evidence type="ECO:0000256" key="6">
    <source>
        <dbReference type="ARBA" id="ARBA00022741"/>
    </source>
</evidence>
<feature type="transmembrane region" description="Helical" evidence="12">
    <location>
        <begin position="678"/>
        <end position="698"/>
    </location>
</feature>
<dbReference type="PANTHER" id="PTHR43185:SF1">
    <property type="entry name" value="FE(2+) TRANSPORTER FEOB"/>
    <property type="match status" value="1"/>
</dbReference>
<evidence type="ECO:0000256" key="2">
    <source>
        <dbReference type="ARBA" id="ARBA00022448"/>
    </source>
</evidence>
<keyword evidence="11 12" id="KW-0472">Membrane</keyword>
<keyword evidence="2" id="KW-0813">Transport</keyword>
<dbReference type="Gene3D" id="3.40.50.300">
    <property type="entry name" value="P-loop containing nucleotide triphosphate hydrolases"/>
    <property type="match status" value="1"/>
</dbReference>
<comment type="subcellular location">
    <subcellularLocation>
        <location evidence="1">Cell membrane</location>
        <topology evidence="1">Multi-pass membrane protein</topology>
    </subcellularLocation>
</comment>
<dbReference type="InterPro" id="IPR050860">
    <property type="entry name" value="FeoB_GTPase"/>
</dbReference>
<evidence type="ECO:0000256" key="9">
    <source>
        <dbReference type="ARBA" id="ARBA00023065"/>
    </source>
</evidence>
<evidence type="ECO:0000256" key="7">
    <source>
        <dbReference type="ARBA" id="ARBA00022989"/>
    </source>
</evidence>
<evidence type="ECO:0000256" key="8">
    <source>
        <dbReference type="ARBA" id="ARBA00023004"/>
    </source>
</evidence>
<evidence type="ECO:0000256" key="5">
    <source>
        <dbReference type="ARBA" id="ARBA00022692"/>
    </source>
</evidence>
<feature type="domain" description="FeoB-type G" evidence="13">
    <location>
        <begin position="1"/>
        <end position="164"/>
    </location>
</feature>
<feature type="transmembrane region" description="Helical" evidence="12">
    <location>
        <begin position="354"/>
        <end position="379"/>
    </location>
</feature>
<dbReference type="Pfam" id="PF07664">
    <property type="entry name" value="FeoB_C"/>
    <property type="match status" value="1"/>
</dbReference>
<keyword evidence="5 12" id="KW-0812">Transmembrane</keyword>
<evidence type="ECO:0000256" key="11">
    <source>
        <dbReference type="ARBA" id="ARBA00023136"/>
    </source>
</evidence>
<keyword evidence="10" id="KW-0342">GTP-binding</keyword>
<dbReference type="InterPro" id="IPR027417">
    <property type="entry name" value="P-loop_NTPase"/>
</dbReference>
<dbReference type="Pfam" id="PF02421">
    <property type="entry name" value="FeoB_N"/>
    <property type="match status" value="1"/>
</dbReference>
<dbReference type="GO" id="GO:0005525">
    <property type="term" value="F:GTP binding"/>
    <property type="evidence" value="ECO:0007669"/>
    <property type="project" value="UniProtKB-KW"/>
</dbReference>
<organism evidence="14">
    <name type="scientific">marine metagenome</name>
    <dbReference type="NCBI Taxonomy" id="408172"/>
    <lineage>
        <taxon>unclassified sequences</taxon>
        <taxon>metagenomes</taxon>
        <taxon>ecological metagenomes</taxon>
    </lineage>
</organism>
<keyword evidence="3" id="KW-1003">Cell membrane</keyword>
<dbReference type="NCBIfam" id="TIGR00437">
    <property type="entry name" value="feoB"/>
    <property type="match status" value="1"/>
</dbReference>
<dbReference type="InterPro" id="IPR011640">
    <property type="entry name" value="Fe2_transport_prot_B_C"/>
</dbReference>
<feature type="transmembrane region" description="Helical" evidence="12">
    <location>
        <begin position="299"/>
        <end position="320"/>
    </location>
</feature>
<dbReference type="GO" id="GO:0005886">
    <property type="term" value="C:plasma membrane"/>
    <property type="evidence" value="ECO:0007669"/>
    <property type="project" value="UniProtKB-SubCell"/>
</dbReference>
<evidence type="ECO:0000256" key="4">
    <source>
        <dbReference type="ARBA" id="ARBA00022496"/>
    </source>
</evidence>
<dbReference type="AlphaFoldDB" id="A0A381RY20"/>
<dbReference type="PANTHER" id="PTHR43185">
    <property type="entry name" value="FERROUS IRON TRANSPORT PROTEIN B"/>
    <property type="match status" value="1"/>
</dbReference>
<dbReference type="EMBL" id="UINC01002367">
    <property type="protein sequence ID" value="SUZ95928.1"/>
    <property type="molecule type" value="Genomic_DNA"/>
</dbReference>
<proteinExistence type="predicted"/>
<evidence type="ECO:0000256" key="10">
    <source>
        <dbReference type="ARBA" id="ARBA00023134"/>
    </source>
</evidence>